<gene>
    <name evidence="1" type="ORF">S06H3_57376</name>
</gene>
<feature type="non-terminal residue" evidence="1">
    <location>
        <position position="182"/>
    </location>
</feature>
<dbReference type="PANTHER" id="PTHR30217">
    <property type="entry name" value="PEPTIDASE U32 FAMILY"/>
    <property type="match status" value="1"/>
</dbReference>
<dbReference type="InterPro" id="IPR051454">
    <property type="entry name" value="RNA/ubiquinone_mod_enzymes"/>
</dbReference>
<evidence type="ECO:0000313" key="1">
    <source>
        <dbReference type="EMBL" id="GAI58501.1"/>
    </source>
</evidence>
<dbReference type="PANTHER" id="PTHR30217:SF10">
    <property type="entry name" value="23S RRNA 5-HYDROXYCYTIDINE C2501 SYNTHASE"/>
    <property type="match status" value="1"/>
</dbReference>
<evidence type="ECO:0008006" key="2">
    <source>
        <dbReference type="Google" id="ProtNLM"/>
    </source>
</evidence>
<organism evidence="1">
    <name type="scientific">marine sediment metagenome</name>
    <dbReference type="NCBI Taxonomy" id="412755"/>
    <lineage>
        <taxon>unclassified sequences</taxon>
        <taxon>metagenomes</taxon>
        <taxon>ecological metagenomes</taxon>
    </lineage>
</organism>
<comment type="caution">
    <text evidence="1">The sequence shown here is derived from an EMBL/GenBank/DDBJ whole genome shotgun (WGS) entry which is preliminary data.</text>
</comment>
<dbReference type="SUPFAM" id="SSF51412">
    <property type="entry name" value="Inosine monophosphate dehydrogenase (IMPDH)"/>
    <property type="match status" value="1"/>
</dbReference>
<name>X1QUM9_9ZZZZ</name>
<reference evidence="1" key="1">
    <citation type="journal article" date="2014" name="Front. Microbiol.">
        <title>High frequency of phylogenetically diverse reductive dehalogenase-homologous genes in deep subseafloor sedimentary metagenomes.</title>
        <authorList>
            <person name="Kawai M."/>
            <person name="Futagami T."/>
            <person name="Toyoda A."/>
            <person name="Takaki Y."/>
            <person name="Nishi S."/>
            <person name="Hori S."/>
            <person name="Arai W."/>
            <person name="Tsubouchi T."/>
            <person name="Morono Y."/>
            <person name="Uchiyama I."/>
            <person name="Ito T."/>
            <person name="Fujiyama A."/>
            <person name="Inagaki F."/>
            <person name="Takami H."/>
        </authorList>
    </citation>
    <scope>NUCLEOTIDE SEQUENCE</scope>
    <source>
        <strain evidence="1">Expedition CK06-06</strain>
    </source>
</reference>
<dbReference type="InterPro" id="IPR001539">
    <property type="entry name" value="Peptidase_U32"/>
</dbReference>
<protein>
    <recommendedName>
        <fullName evidence="2">Peptidase U32 collagenase domain-containing protein</fullName>
    </recommendedName>
</protein>
<accession>X1QUM9</accession>
<proteinExistence type="predicted"/>
<dbReference type="EMBL" id="BARV01037029">
    <property type="protein sequence ID" value="GAI58501.1"/>
    <property type="molecule type" value="Genomic_DNA"/>
</dbReference>
<sequence>MLGSGGAGPDIPQVTAEQAEEYIKLAHSAGLTFNYLLNAPSMGNMEWEEDTHDELLKHLEWLSNAGVDHVTVAIPYLAELIKSQFPHLKVEVSTIAHVNSVARAKLFESLGADSIILHSNVNRDFRLLQAIRNAVKCELGVLTNSLCLYQCPYEYYHNNTLGHASQNHNSLNGFYMDYCVAH</sequence>
<dbReference type="AlphaFoldDB" id="X1QUM9"/>
<dbReference type="Pfam" id="PF01136">
    <property type="entry name" value="Peptidase_U32"/>
    <property type="match status" value="1"/>
</dbReference>